<dbReference type="PANTHER" id="PTHR10159">
    <property type="entry name" value="DUAL SPECIFICITY PROTEIN PHOSPHATASE"/>
    <property type="match status" value="1"/>
</dbReference>
<dbReference type="EC" id="3.1.3.48" evidence="2"/>
<keyword evidence="8" id="KW-1185">Reference proteome</keyword>
<comment type="similarity">
    <text evidence="1">Belongs to the protein-tyrosine phosphatase family. Non-receptor class dual specificity subfamily.</text>
</comment>
<evidence type="ECO:0000313" key="7">
    <source>
        <dbReference type="EMBL" id="OCB87383.1"/>
    </source>
</evidence>
<dbReference type="PROSITE" id="PS50056">
    <property type="entry name" value="TYR_PHOSPHATASE_2"/>
    <property type="match status" value="1"/>
</dbReference>
<dbReference type="GO" id="GO:0008330">
    <property type="term" value="F:protein tyrosine/threonine phosphatase activity"/>
    <property type="evidence" value="ECO:0007669"/>
    <property type="project" value="TreeGrafter"/>
</dbReference>
<dbReference type="GO" id="GO:0005737">
    <property type="term" value="C:cytoplasm"/>
    <property type="evidence" value="ECO:0007669"/>
    <property type="project" value="TreeGrafter"/>
</dbReference>
<dbReference type="InterPro" id="IPR016130">
    <property type="entry name" value="Tyr_Pase_AS"/>
</dbReference>
<evidence type="ECO:0000313" key="8">
    <source>
        <dbReference type="Proteomes" id="UP000757232"/>
    </source>
</evidence>
<keyword evidence="4" id="KW-0904">Protein phosphatase</keyword>
<dbReference type="OrthoDB" id="273181at2759"/>
<dbReference type="InterPro" id="IPR029021">
    <property type="entry name" value="Prot-tyrosine_phosphatase-like"/>
</dbReference>
<organism evidence="7 8">
    <name type="scientific">Sanghuangporus baumii</name>
    <name type="common">Phellinus baumii</name>
    <dbReference type="NCBI Taxonomy" id="108892"/>
    <lineage>
        <taxon>Eukaryota</taxon>
        <taxon>Fungi</taxon>
        <taxon>Dikarya</taxon>
        <taxon>Basidiomycota</taxon>
        <taxon>Agaricomycotina</taxon>
        <taxon>Agaricomycetes</taxon>
        <taxon>Hymenochaetales</taxon>
        <taxon>Hymenochaetaceae</taxon>
        <taxon>Sanghuangporus</taxon>
    </lineage>
</organism>
<evidence type="ECO:0000256" key="1">
    <source>
        <dbReference type="ARBA" id="ARBA00008601"/>
    </source>
</evidence>
<dbReference type="PANTHER" id="PTHR10159:SF532">
    <property type="entry name" value="SPECIFICITY PROTEIN PHOSPHATASE, PUTATIVE-RELATED"/>
    <property type="match status" value="1"/>
</dbReference>
<evidence type="ECO:0000256" key="3">
    <source>
        <dbReference type="ARBA" id="ARBA00022801"/>
    </source>
</evidence>
<dbReference type="CDD" id="cd14498">
    <property type="entry name" value="DSP"/>
    <property type="match status" value="1"/>
</dbReference>
<dbReference type="Gene3D" id="3.90.190.10">
    <property type="entry name" value="Protein tyrosine phosphatase superfamily"/>
    <property type="match status" value="1"/>
</dbReference>
<dbReference type="Pfam" id="PF00782">
    <property type="entry name" value="DSPc"/>
    <property type="match status" value="1"/>
</dbReference>
<comment type="caution">
    <text evidence="7">The sequence shown here is derived from an EMBL/GenBank/DDBJ whole genome shotgun (WGS) entry which is preliminary data.</text>
</comment>
<dbReference type="InterPro" id="IPR000340">
    <property type="entry name" value="Dual-sp_phosphatase_cat-dom"/>
</dbReference>
<reference evidence="7" key="1">
    <citation type="submission" date="2016-06" db="EMBL/GenBank/DDBJ databases">
        <title>Draft Genome sequence of the fungus Inonotus baumii.</title>
        <authorList>
            <person name="Zhu H."/>
            <person name="Lin W."/>
        </authorList>
    </citation>
    <scope>NUCLEOTIDE SEQUENCE</scope>
    <source>
        <strain evidence="7">821</strain>
    </source>
</reference>
<dbReference type="AlphaFoldDB" id="A0A9Q5HWM9"/>
<proteinExistence type="inferred from homology"/>
<sequence>MMIRFDGMKAEEWRAMCTPINEVLPADERSRRGALYIGSWLASADTELLDSYEIRQIVAVLDSEMARIPPSNGRSAYNIPIADSVCADLRPYLEGACRCISDSLAKGNNVLVHCQQGISRSAAIVVAYLMREKGMGYDEALQAVRSKRLCVKPNAGFESTLRDWEKELRRKRPLIL</sequence>
<dbReference type="GO" id="GO:0033550">
    <property type="term" value="F:MAP kinase tyrosine phosphatase activity"/>
    <property type="evidence" value="ECO:0007669"/>
    <property type="project" value="TreeGrafter"/>
</dbReference>
<dbReference type="InterPro" id="IPR020422">
    <property type="entry name" value="TYR_PHOSPHATASE_DUAL_dom"/>
</dbReference>
<feature type="domain" description="Tyrosine specific protein phosphatases" evidence="6">
    <location>
        <begin position="90"/>
        <end position="148"/>
    </location>
</feature>
<dbReference type="PROSITE" id="PS50054">
    <property type="entry name" value="TYR_PHOSPHATASE_DUAL"/>
    <property type="match status" value="1"/>
</dbReference>
<accession>A0A9Q5HWM9</accession>
<dbReference type="PROSITE" id="PS00383">
    <property type="entry name" value="TYR_PHOSPHATASE_1"/>
    <property type="match status" value="1"/>
</dbReference>
<dbReference type="EMBL" id="LNZH02000192">
    <property type="protein sequence ID" value="OCB87383.1"/>
    <property type="molecule type" value="Genomic_DNA"/>
</dbReference>
<evidence type="ECO:0000259" key="5">
    <source>
        <dbReference type="PROSITE" id="PS50054"/>
    </source>
</evidence>
<dbReference type="GO" id="GO:0043409">
    <property type="term" value="P:negative regulation of MAPK cascade"/>
    <property type="evidence" value="ECO:0007669"/>
    <property type="project" value="TreeGrafter"/>
</dbReference>
<gene>
    <name evidence="7" type="ORF">A7U60_g5523</name>
</gene>
<protein>
    <recommendedName>
        <fullName evidence="2">protein-tyrosine-phosphatase</fullName>
        <ecNumber evidence="2">3.1.3.48</ecNumber>
    </recommendedName>
</protein>
<evidence type="ECO:0000256" key="2">
    <source>
        <dbReference type="ARBA" id="ARBA00013064"/>
    </source>
</evidence>
<keyword evidence="3" id="KW-0378">Hydrolase</keyword>
<evidence type="ECO:0000259" key="6">
    <source>
        <dbReference type="PROSITE" id="PS50056"/>
    </source>
</evidence>
<dbReference type="InterPro" id="IPR000387">
    <property type="entry name" value="Tyr_Pase_dom"/>
</dbReference>
<feature type="domain" description="Tyrosine-protein phosphatase" evidence="5">
    <location>
        <begin position="24"/>
        <end position="170"/>
    </location>
</feature>
<evidence type="ECO:0000256" key="4">
    <source>
        <dbReference type="ARBA" id="ARBA00022912"/>
    </source>
</evidence>
<name>A0A9Q5HWM9_SANBA</name>
<dbReference type="SUPFAM" id="SSF52799">
    <property type="entry name" value="(Phosphotyrosine protein) phosphatases II"/>
    <property type="match status" value="1"/>
</dbReference>
<dbReference type="SMART" id="SM00195">
    <property type="entry name" value="DSPc"/>
    <property type="match status" value="1"/>
</dbReference>
<dbReference type="Proteomes" id="UP000757232">
    <property type="component" value="Unassembled WGS sequence"/>
</dbReference>
<dbReference type="GO" id="GO:0017017">
    <property type="term" value="F:MAP kinase tyrosine/serine/threonine phosphatase activity"/>
    <property type="evidence" value="ECO:0007669"/>
    <property type="project" value="TreeGrafter"/>
</dbReference>